<keyword evidence="3" id="KW-0808">Transferase</keyword>
<evidence type="ECO:0000259" key="4">
    <source>
        <dbReference type="Pfam" id="PF00535"/>
    </source>
</evidence>
<dbReference type="PANTHER" id="PTHR43685">
    <property type="entry name" value="GLYCOSYLTRANSFERASE"/>
    <property type="match status" value="1"/>
</dbReference>
<dbReference type="STRING" id="197461.A3843_14380"/>
<comment type="caution">
    <text evidence="5">The sequence shown here is derived from an EMBL/GenBank/DDBJ whole genome shotgun (WGS) entry which is preliminary data.</text>
</comment>
<evidence type="ECO:0000256" key="2">
    <source>
        <dbReference type="ARBA" id="ARBA00022676"/>
    </source>
</evidence>
<dbReference type="AlphaFoldDB" id="A0A1U7JDX2"/>
<evidence type="ECO:0000256" key="3">
    <source>
        <dbReference type="ARBA" id="ARBA00022679"/>
    </source>
</evidence>
<proteinExistence type="inferred from homology"/>
<keyword evidence="6" id="KW-1185">Reference proteome</keyword>
<dbReference type="InterPro" id="IPR001173">
    <property type="entry name" value="Glyco_trans_2-like"/>
</dbReference>
<organism evidence="5 6">
    <name type="scientific">Pseudovibrio exalbescens</name>
    <dbReference type="NCBI Taxonomy" id="197461"/>
    <lineage>
        <taxon>Bacteria</taxon>
        <taxon>Pseudomonadati</taxon>
        <taxon>Pseudomonadota</taxon>
        <taxon>Alphaproteobacteria</taxon>
        <taxon>Hyphomicrobiales</taxon>
        <taxon>Stappiaceae</taxon>
        <taxon>Pseudovibrio</taxon>
    </lineage>
</organism>
<gene>
    <name evidence="5" type="ORF">A3843_14380</name>
</gene>
<protein>
    <recommendedName>
        <fullName evidence="4">Glycosyltransferase 2-like domain-containing protein</fullName>
    </recommendedName>
</protein>
<dbReference type="InterPro" id="IPR029044">
    <property type="entry name" value="Nucleotide-diphossugar_trans"/>
</dbReference>
<evidence type="ECO:0000313" key="5">
    <source>
        <dbReference type="EMBL" id="OKL42939.1"/>
    </source>
</evidence>
<accession>A0A1U7JDX2</accession>
<dbReference type="Proteomes" id="UP000185783">
    <property type="component" value="Unassembled WGS sequence"/>
</dbReference>
<dbReference type="InterPro" id="IPR050834">
    <property type="entry name" value="Glycosyltransf_2"/>
</dbReference>
<dbReference type="EMBL" id="LVVZ01000022">
    <property type="protein sequence ID" value="OKL42939.1"/>
    <property type="molecule type" value="Genomic_DNA"/>
</dbReference>
<dbReference type="CDD" id="cd00761">
    <property type="entry name" value="Glyco_tranf_GTA_type"/>
    <property type="match status" value="1"/>
</dbReference>
<feature type="domain" description="Glycosyltransferase 2-like" evidence="4">
    <location>
        <begin position="183"/>
        <end position="317"/>
    </location>
</feature>
<dbReference type="Pfam" id="PF00535">
    <property type="entry name" value="Glycos_transf_2"/>
    <property type="match status" value="1"/>
</dbReference>
<dbReference type="GO" id="GO:0016757">
    <property type="term" value="F:glycosyltransferase activity"/>
    <property type="evidence" value="ECO:0007669"/>
    <property type="project" value="UniProtKB-KW"/>
</dbReference>
<evidence type="ECO:0000313" key="6">
    <source>
        <dbReference type="Proteomes" id="UP000185783"/>
    </source>
</evidence>
<evidence type="ECO:0000256" key="1">
    <source>
        <dbReference type="ARBA" id="ARBA00006739"/>
    </source>
</evidence>
<dbReference type="PANTHER" id="PTHR43685:SF5">
    <property type="entry name" value="GLYCOSYLTRANSFERASE EPSE-RELATED"/>
    <property type="match status" value="1"/>
</dbReference>
<name>A0A1U7JDX2_9HYPH</name>
<keyword evidence="2" id="KW-0328">Glycosyltransferase</keyword>
<sequence length="427" mass="48288">MARWWSRQGDHYRALEICRQKDPQVLLGAGMFLSILDQTQKQTSCHAIAKAKLGDWQSALALASRLKPDRHTPQMYGVLAPAVPEEVLSMLPQTDHLAPVKAYCESHLGRRSNHHTAGLPHLHRLYAALKCGNLSSAKKIFAEAYAQQGLEPVSRGITEEGIDLHELYVPQTAAQTRHGPLISVVMTAYNEERWIQAAVRSLLRQTWQNLEIIIIDDGSTDRTSSIIQNIAQRDDRVRCVTLPKNIGLWAAKNVGIALADGEFVTMHDADDWSHPRKLADQVAPLLRDTNLQATSSHYMRIDEETGHPFTRDARNFLRWNPSSFLVRRSALQRIGNFYRHLLGADCEFIARLELFYGPRAHKRLKPALYSIGLNRSTSLSNLFRQSEGNQGALKRCQDWENWRNLHLGERQQPGTIGFGATPTFRTI</sequence>
<dbReference type="Gene3D" id="3.90.550.10">
    <property type="entry name" value="Spore Coat Polysaccharide Biosynthesis Protein SpsA, Chain A"/>
    <property type="match status" value="1"/>
</dbReference>
<dbReference type="SUPFAM" id="SSF53448">
    <property type="entry name" value="Nucleotide-diphospho-sugar transferases"/>
    <property type="match status" value="1"/>
</dbReference>
<comment type="similarity">
    <text evidence="1">Belongs to the glycosyltransferase 2 family.</text>
</comment>
<reference evidence="5 6" key="1">
    <citation type="submission" date="2016-03" db="EMBL/GenBank/DDBJ databases">
        <title>Genome sequence of Nesiotobacter sp. nov., a moderately halophilic alphaproteobacterium isolated from the Yellow Sea, China.</title>
        <authorList>
            <person name="Zhang G."/>
            <person name="Zhang R."/>
        </authorList>
    </citation>
    <scope>NUCLEOTIDE SEQUENCE [LARGE SCALE GENOMIC DNA]</scope>
    <source>
        <strain evidence="5 6">WB1-6</strain>
    </source>
</reference>